<feature type="signal peptide" evidence="5">
    <location>
        <begin position="1"/>
        <end position="24"/>
    </location>
</feature>
<evidence type="ECO:0000313" key="8">
    <source>
        <dbReference type="Proteomes" id="UP000694044"/>
    </source>
</evidence>
<keyword evidence="8" id="KW-1185">Reference proteome</keyword>
<evidence type="ECO:0000313" key="7">
    <source>
        <dbReference type="EMBL" id="KAG7375794.1"/>
    </source>
</evidence>
<dbReference type="PROSITE" id="PS51257">
    <property type="entry name" value="PROKAR_LIPOPROTEIN"/>
    <property type="match status" value="1"/>
</dbReference>
<proteinExistence type="inferred from homology"/>
<organism evidence="7 8">
    <name type="scientific">Phytophthora pseudosyringae</name>
    <dbReference type="NCBI Taxonomy" id="221518"/>
    <lineage>
        <taxon>Eukaryota</taxon>
        <taxon>Sar</taxon>
        <taxon>Stramenopiles</taxon>
        <taxon>Oomycota</taxon>
        <taxon>Peronosporomycetes</taxon>
        <taxon>Peronosporales</taxon>
        <taxon>Peronosporaceae</taxon>
        <taxon>Phytophthora</taxon>
    </lineage>
</organism>
<keyword evidence="3 5" id="KW-0964">Secreted</keyword>
<keyword evidence="4 5" id="KW-0732">Signal</keyword>
<feature type="region of interest" description="Disordered" evidence="6">
    <location>
        <begin position="106"/>
        <end position="126"/>
    </location>
</feature>
<feature type="chain" id="PRO_5035834770" description="RxLR effector protein" evidence="5">
    <location>
        <begin position="25"/>
        <end position="126"/>
    </location>
</feature>
<protein>
    <recommendedName>
        <fullName evidence="5">RxLR effector protein</fullName>
    </recommendedName>
</protein>
<dbReference type="OrthoDB" id="97448at2759"/>
<evidence type="ECO:0000256" key="3">
    <source>
        <dbReference type="ARBA" id="ARBA00022525"/>
    </source>
</evidence>
<evidence type="ECO:0000256" key="5">
    <source>
        <dbReference type="RuleBase" id="RU367124"/>
    </source>
</evidence>
<dbReference type="AlphaFoldDB" id="A0A8T1V895"/>
<sequence>MRFSQFLLLLVVIFVACYSTVTTAENSVQIENRVTDSNREAVDEGRRYLKGNKKTTDLDAAEEERVGATTPSLKQLFGLAKLPDFSKIPGIKQLVAFLKKHGSKISAKNNARRRRKFESNPNAYGL</sequence>
<comment type="domain">
    <text evidence="5">The RxLR-dEER motif acts to carry the protein into the host cell cytoplasm through binding to cell surface phosphatidylinositol-3-phosphate.</text>
</comment>
<gene>
    <name evidence="7" type="ORF">PHYPSEUDO_015244</name>
</gene>
<comment type="subcellular location">
    <subcellularLocation>
        <location evidence="1 5">Secreted</location>
    </subcellularLocation>
</comment>
<accession>A0A8T1V895</accession>
<evidence type="ECO:0000256" key="4">
    <source>
        <dbReference type="ARBA" id="ARBA00022729"/>
    </source>
</evidence>
<dbReference type="Pfam" id="PF16810">
    <property type="entry name" value="RXLR"/>
    <property type="match status" value="1"/>
</dbReference>
<dbReference type="EMBL" id="JAGDFM010000922">
    <property type="protein sequence ID" value="KAG7375794.1"/>
    <property type="molecule type" value="Genomic_DNA"/>
</dbReference>
<reference evidence="7" key="1">
    <citation type="submission" date="2021-02" db="EMBL/GenBank/DDBJ databases">
        <authorList>
            <person name="Palmer J.M."/>
        </authorList>
    </citation>
    <scope>NUCLEOTIDE SEQUENCE</scope>
    <source>
        <strain evidence="7">SCRP734</strain>
    </source>
</reference>
<evidence type="ECO:0000256" key="6">
    <source>
        <dbReference type="SAM" id="MobiDB-lite"/>
    </source>
</evidence>
<evidence type="ECO:0000256" key="2">
    <source>
        <dbReference type="ARBA" id="ARBA00010400"/>
    </source>
</evidence>
<dbReference type="InterPro" id="IPR031825">
    <property type="entry name" value="RXLR"/>
</dbReference>
<comment type="similarity">
    <text evidence="2 5">Belongs to the RxLR effector family.</text>
</comment>
<name>A0A8T1V895_9STRA</name>
<dbReference type="Proteomes" id="UP000694044">
    <property type="component" value="Unassembled WGS sequence"/>
</dbReference>
<comment type="caution">
    <text evidence="7">The sequence shown here is derived from an EMBL/GenBank/DDBJ whole genome shotgun (WGS) entry which is preliminary data.</text>
</comment>
<evidence type="ECO:0000256" key="1">
    <source>
        <dbReference type="ARBA" id="ARBA00004613"/>
    </source>
</evidence>
<comment type="function">
    <text evidence="5">Effector that suppresses plant defense responses during pathogen infection.</text>
</comment>